<dbReference type="HOGENOM" id="CLU_266837_0_0_1"/>
<name>Q233W0_TETTS</name>
<dbReference type="eggNOG" id="ENOG502RYKP">
    <property type="taxonomic scope" value="Eukaryota"/>
</dbReference>
<dbReference type="AlphaFoldDB" id="Q233W0"/>
<accession>Q233W0</accession>
<reference evidence="3" key="1">
    <citation type="journal article" date="2006" name="PLoS Biol.">
        <title>Macronuclear genome sequence of the ciliate Tetrahymena thermophila, a model eukaryote.</title>
        <authorList>
            <person name="Eisen J.A."/>
            <person name="Coyne R.S."/>
            <person name="Wu M."/>
            <person name="Wu D."/>
            <person name="Thiagarajan M."/>
            <person name="Wortman J.R."/>
            <person name="Badger J.H."/>
            <person name="Ren Q."/>
            <person name="Amedeo P."/>
            <person name="Jones K.M."/>
            <person name="Tallon L.J."/>
            <person name="Delcher A.L."/>
            <person name="Salzberg S.L."/>
            <person name="Silva J.C."/>
            <person name="Haas B.J."/>
            <person name="Majoros W.H."/>
            <person name="Farzad M."/>
            <person name="Carlton J.M."/>
            <person name="Smith R.K. Jr."/>
            <person name="Garg J."/>
            <person name="Pearlman R.E."/>
            <person name="Karrer K.M."/>
            <person name="Sun L."/>
            <person name="Manning G."/>
            <person name="Elde N.C."/>
            <person name="Turkewitz A.P."/>
            <person name="Asai D.J."/>
            <person name="Wilkes D.E."/>
            <person name="Wang Y."/>
            <person name="Cai H."/>
            <person name="Collins K."/>
            <person name="Stewart B.A."/>
            <person name="Lee S.R."/>
            <person name="Wilamowska K."/>
            <person name="Weinberg Z."/>
            <person name="Ruzzo W.L."/>
            <person name="Wloga D."/>
            <person name="Gaertig J."/>
            <person name="Frankel J."/>
            <person name="Tsao C.-C."/>
            <person name="Gorovsky M.A."/>
            <person name="Keeling P.J."/>
            <person name="Waller R.F."/>
            <person name="Patron N.J."/>
            <person name="Cherry J.M."/>
            <person name="Stover N.A."/>
            <person name="Krieger C.J."/>
            <person name="del Toro C."/>
            <person name="Ryder H.F."/>
            <person name="Williamson S.C."/>
            <person name="Barbeau R.A."/>
            <person name="Hamilton E.P."/>
            <person name="Orias E."/>
        </authorList>
    </citation>
    <scope>NUCLEOTIDE SEQUENCE [LARGE SCALE GENOMIC DNA]</scope>
    <source>
        <strain evidence="3">SB210</strain>
    </source>
</reference>
<sequence>MRLFVIILVLVSLSLSRSDFLENEQRDVSYSKQINKLLKKLDEQYYHEEQEFKYFPPQFYQKKGLYSSYIHGNAMDKENGYLYHLVRQYIGCPDSNMFVSNFVLSALLDCAEFGTIQIDQDLFEQTIDTILEFRDKNQKEGIPSYSFWLQKLKNETWYSSPINLENIANSMKYMPEWVKTILAKMGLNFVAMSNLIIDAFHLPPDADDSSVNIALGYRIMNSPFIRQSIKDKWIRNNYDVNGYFNLLKKYSYKPFDTSNSSLNTIDIRTYFGFNEYLSQLNRTENFQLFTTWIMSTDDQIEKLVAIPSNVNNFDCSVLSNTLFGLHHALLYSNQTEFEKIFDQELQGLYLNSTDIINYAINSEIALRHPDIAFFYYPSVYDFYWFVARNVHLLNSNKQKIQHSLIKQVADSLNESMKNKGTKFLLNNAKLDKNGNIYWEEFLGVYNNKTYNEDTTFSTVMTLNALLDTWTVSISHQNGTISRIFDPQTPKNVTNTIQKGIQTLLKDNSFSKSNQNAFFSGSFKSVNTWFYYPMNVNYYLNGTVFDPHNPPVVLNEQVAAVRGIYNQSEYQELLQQKWFGFKPIEEFLGYNYESFSYPYWSSPSITLSMGMSLLSKYQSIHLD</sequence>
<feature type="chain" id="PRO_5004201558" description="Transmembrane protein" evidence="1">
    <location>
        <begin position="19"/>
        <end position="622"/>
    </location>
</feature>
<evidence type="ECO:0000256" key="1">
    <source>
        <dbReference type="SAM" id="SignalP"/>
    </source>
</evidence>
<dbReference type="GeneID" id="7846637"/>
<keyword evidence="1" id="KW-0732">Signal</keyword>
<keyword evidence="3" id="KW-1185">Reference proteome</keyword>
<evidence type="ECO:0000313" key="3">
    <source>
        <dbReference type="Proteomes" id="UP000009168"/>
    </source>
</evidence>
<dbReference type="InParanoid" id="Q233W0"/>
<dbReference type="RefSeq" id="XP_001012069.2">
    <property type="nucleotide sequence ID" value="XM_001012069.2"/>
</dbReference>
<feature type="signal peptide" evidence="1">
    <location>
        <begin position="1"/>
        <end position="18"/>
    </location>
</feature>
<proteinExistence type="predicted"/>
<organism evidence="2 3">
    <name type="scientific">Tetrahymena thermophila (strain SB210)</name>
    <dbReference type="NCBI Taxonomy" id="312017"/>
    <lineage>
        <taxon>Eukaryota</taxon>
        <taxon>Sar</taxon>
        <taxon>Alveolata</taxon>
        <taxon>Ciliophora</taxon>
        <taxon>Intramacronucleata</taxon>
        <taxon>Oligohymenophorea</taxon>
        <taxon>Hymenostomatida</taxon>
        <taxon>Tetrahymenina</taxon>
        <taxon>Tetrahymenidae</taxon>
        <taxon>Tetrahymena</taxon>
    </lineage>
</organism>
<protein>
    <recommendedName>
        <fullName evidence="4">Transmembrane protein</fullName>
    </recommendedName>
</protein>
<dbReference type="EMBL" id="GG662768">
    <property type="protein sequence ID" value="EAR91824.2"/>
    <property type="molecule type" value="Genomic_DNA"/>
</dbReference>
<dbReference type="KEGG" id="tet:TTHERM_00985180"/>
<dbReference type="Proteomes" id="UP000009168">
    <property type="component" value="Unassembled WGS sequence"/>
</dbReference>
<dbReference type="OrthoDB" id="10025474at2759"/>
<gene>
    <name evidence="2" type="ORF">TTHERM_00985180</name>
</gene>
<evidence type="ECO:0000313" key="2">
    <source>
        <dbReference type="EMBL" id="EAR91824.2"/>
    </source>
</evidence>
<evidence type="ECO:0008006" key="4">
    <source>
        <dbReference type="Google" id="ProtNLM"/>
    </source>
</evidence>